<reference evidence="1 2" key="1">
    <citation type="submission" date="2017-04" db="EMBL/GenBank/DDBJ databases">
        <authorList>
            <person name="Afonso C.L."/>
            <person name="Miller P.J."/>
            <person name="Scott M.A."/>
            <person name="Spackman E."/>
            <person name="Goraichik I."/>
            <person name="Dimitrov K.M."/>
            <person name="Suarez D.L."/>
            <person name="Swayne D.E."/>
        </authorList>
    </citation>
    <scope>NUCLEOTIDE SEQUENCE [LARGE SCALE GENOMIC DNA]</scope>
    <source>
        <strain evidence="1 2">DSM 23236</strain>
    </source>
</reference>
<dbReference type="EMBL" id="FWXD01000008">
    <property type="protein sequence ID" value="SMC23887.1"/>
    <property type="molecule type" value="Genomic_DNA"/>
</dbReference>
<dbReference type="STRING" id="1121001.SAMN02745857_01728"/>
<evidence type="ECO:0000313" key="2">
    <source>
        <dbReference type="Proteomes" id="UP000192761"/>
    </source>
</evidence>
<gene>
    <name evidence="1" type="ORF">SAMN02745857_01728</name>
</gene>
<organism evidence="1 2">
    <name type="scientific">Andreprevotia lacus DSM 23236</name>
    <dbReference type="NCBI Taxonomy" id="1121001"/>
    <lineage>
        <taxon>Bacteria</taxon>
        <taxon>Pseudomonadati</taxon>
        <taxon>Pseudomonadota</taxon>
        <taxon>Betaproteobacteria</taxon>
        <taxon>Neisseriales</taxon>
        <taxon>Chitinibacteraceae</taxon>
        <taxon>Andreprevotia</taxon>
    </lineage>
</organism>
<dbReference type="Proteomes" id="UP000192761">
    <property type="component" value="Unassembled WGS sequence"/>
</dbReference>
<accession>A0A1W1XJ87</accession>
<dbReference type="RefSeq" id="WP_084090383.1">
    <property type="nucleotide sequence ID" value="NZ_FWXD01000008.1"/>
</dbReference>
<name>A0A1W1XJ87_9NEIS</name>
<keyword evidence="2" id="KW-1185">Reference proteome</keyword>
<dbReference type="AlphaFoldDB" id="A0A1W1XJ87"/>
<evidence type="ECO:0000313" key="1">
    <source>
        <dbReference type="EMBL" id="SMC23887.1"/>
    </source>
</evidence>
<proteinExistence type="predicted"/>
<sequence length="204" mass="21552">MATLTQTTPLSSPATVIANLGDGTFLVEQAGRGLTCRQAASCLLLPETGDQVLLATAGGAGTYLLAVLERAGSLPIQLQLGSDATISCTGSLQVQAMQKLSLEGSAFALRADEGDVTVEKLRYTGVLLQGAIGSLRLIAQACETIADRLVWLTKVSLRRVEQIDQVRAGQIDYEGTARVRIRSKYTAVTAKNLIKAKAKQVHIG</sequence>
<dbReference type="InterPro" id="IPR021927">
    <property type="entry name" value="DUF3540"/>
</dbReference>
<dbReference type="OrthoDB" id="6119047at2"/>
<dbReference type="Pfam" id="PF12059">
    <property type="entry name" value="DUF3540"/>
    <property type="match status" value="1"/>
</dbReference>
<protein>
    <submittedName>
        <fullName evidence="1">Uncharacterized protein</fullName>
    </submittedName>
</protein>